<dbReference type="Proteomes" id="UP001266807">
    <property type="component" value="Unassembled WGS sequence"/>
</dbReference>
<dbReference type="EMBL" id="JAVDUG010000004">
    <property type="protein sequence ID" value="MDR6779366.1"/>
    <property type="molecule type" value="Genomic_DNA"/>
</dbReference>
<evidence type="ECO:0000313" key="1">
    <source>
        <dbReference type="EMBL" id="MDR6779366.1"/>
    </source>
</evidence>
<dbReference type="RefSeq" id="WP_310168665.1">
    <property type="nucleotide sequence ID" value="NZ_JAVDUG010000004.1"/>
</dbReference>
<sequence length="211" mass="24110">MKNMNSVENMMILKNLLDNNKKLTQAVDNQNEVTSKILAEMINQANRAEKSETVAVIAAEIALDSLNEIKNHECLSNAQCALLSLAIKDKTTEITNKLYPNYDGKEFSKKWGYVNRGLWTIFKNNVNGGSKAPYSTTLKIKFNAANIYVESLEVEDYLLHREGEFSKIQKFHFELSLEEKAKTIQDIISERIDSKINDLKQFTENEIKLIN</sequence>
<comment type="caution">
    <text evidence="1">The sequence shown here is derived from an EMBL/GenBank/DDBJ whole genome shotgun (WGS) entry which is preliminary data.</text>
</comment>
<protein>
    <submittedName>
        <fullName evidence="1">Uncharacterized protein</fullName>
    </submittedName>
</protein>
<reference evidence="1 2" key="1">
    <citation type="submission" date="2023-07" db="EMBL/GenBank/DDBJ databases">
        <title>Sorghum-associated microbial communities from plants grown in Nebraska, USA.</title>
        <authorList>
            <person name="Schachtman D."/>
        </authorList>
    </citation>
    <scope>NUCLEOTIDE SEQUENCE [LARGE SCALE GENOMIC DNA]</scope>
    <source>
        <strain evidence="1 2">BE143</strain>
    </source>
</reference>
<evidence type="ECO:0000313" key="2">
    <source>
        <dbReference type="Proteomes" id="UP001266807"/>
    </source>
</evidence>
<gene>
    <name evidence="1" type="ORF">J2W98_003646</name>
</gene>
<proteinExistence type="predicted"/>
<keyword evidence="2" id="KW-1185">Reference proteome</keyword>
<organism evidence="1 2">
    <name type="scientific">Paenibacillus peoriae</name>
    <dbReference type="NCBI Taxonomy" id="59893"/>
    <lineage>
        <taxon>Bacteria</taxon>
        <taxon>Bacillati</taxon>
        <taxon>Bacillota</taxon>
        <taxon>Bacilli</taxon>
        <taxon>Bacillales</taxon>
        <taxon>Paenibacillaceae</taxon>
        <taxon>Paenibacillus</taxon>
    </lineage>
</organism>
<name>A0ABU1QIA0_9BACL</name>
<accession>A0ABU1QIA0</accession>